<reference evidence="25 26" key="1">
    <citation type="submission" date="2015-08" db="EMBL/GenBank/DDBJ databases">
        <authorList>
            <person name="Babu N.S."/>
            <person name="Beckwith C.J."/>
            <person name="Beseler K.G."/>
            <person name="Brison A."/>
            <person name="Carone J.V."/>
            <person name="Caskin T.P."/>
            <person name="Diamond M."/>
            <person name="Durham M.E."/>
            <person name="Foxe J.M."/>
            <person name="Go M."/>
            <person name="Henderson B.A."/>
            <person name="Jones I.B."/>
            <person name="McGettigan J.A."/>
            <person name="Micheletti S.J."/>
            <person name="Nasrallah M.E."/>
            <person name="Ortiz D."/>
            <person name="Piller C.R."/>
            <person name="Privatt S.R."/>
            <person name="Schneider S.L."/>
            <person name="Sharp S."/>
            <person name="Smith T.C."/>
            <person name="Stanton J.D."/>
            <person name="Ullery H.E."/>
            <person name="Wilson R.J."/>
            <person name="Serrano M.G."/>
            <person name="Buck G."/>
            <person name="Lee V."/>
            <person name="Wang Y."/>
            <person name="Carvalho R."/>
            <person name="Voegtly L."/>
            <person name="Shi R."/>
            <person name="Duckworth R."/>
            <person name="Johnson A."/>
            <person name="Loviza R."/>
            <person name="Walstead R."/>
            <person name="Shah Z."/>
            <person name="Kiflezghi M."/>
            <person name="Wade K."/>
            <person name="Ball S.L."/>
            <person name="Bradley K.W."/>
            <person name="Asai D.J."/>
            <person name="Bowman C.A."/>
            <person name="Russell D.A."/>
            <person name="Pope W.H."/>
            <person name="Jacobs-Sera D."/>
            <person name="Hendrix R.W."/>
            <person name="Hatfull G.F."/>
        </authorList>
    </citation>
    <scope>NUCLEOTIDE SEQUENCE [LARGE SCALE GENOMIC DNA]</scope>
    <source>
        <strain evidence="25 26">DSM 27710</strain>
    </source>
</reference>
<dbReference type="OrthoDB" id="9765468at2"/>
<dbReference type="PANTHER" id="PTHR46244">
    <property type="entry name" value="PHOSPHOENOLPYRUVATE-PROTEIN PHOSPHOTRANSFERASE"/>
    <property type="match status" value="1"/>
</dbReference>
<dbReference type="InterPro" id="IPR006318">
    <property type="entry name" value="PTS_EI-like"/>
</dbReference>
<dbReference type="Pfam" id="PF05524">
    <property type="entry name" value="PEP-utilisers_N"/>
    <property type="match status" value="1"/>
</dbReference>
<evidence type="ECO:0000256" key="18">
    <source>
        <dbReference type="PIRSR" id="PIRSR000732-1"/>
    </source>
</evidence>
<keyword evidence="25" id="KW-0670">Pyruvate</keyword>
<dbReference type="GO" id="GO:0008965">
    <property type="term" value="F:phosphoenolpyruvate-protein phosphotransferase activity"/>
    <property type="evidence" value="ECO:0007669"/>
    <property type="project" value="UniProtKB-EC"/>
</dbReference>
<evidence type="ECO:0000256" key="15">
    <source>
        <dbReference type="ARBA" id="ARBA00022842"/>
    </source>
</evidence>
<dbReference type="STRING" id="1391653.AKJ08_2610"/>
<evidence type="ECO:0000256" key="12">
    <source>
        <dbReference type="ARBA" id="ARBA00022683"/>
    </source>
</evidence>
<feature type="binding site" evidence="20">
    <location>
        <position position="438"/>
    </location>
    <ligand>
        <name>Mg(2+)</name>
        <dbReference type="ChEBI" id="CHEBI:18420"/>
    </ligand>
</feature>
<feature type="domain" description="PEP-utilising enzyme C-terminal" evidence="23">
    <location>
        <begin position="262"/>
        <end position="546"/>
    </location>
</feature>
<dbReference type="InterPro" id="IPR024692">
    <property type="entry name" value="PTS_EI"/>
</dbReference>
<dbReference type="SUPFAM" id="SSF47831">
    <property type="entry name" value="Enzyme I of the PEP:sugar phosphotransferase system HPr-binding (sub)domain"/>
    <property type="match status" value="1"/>
</dbReference>
<dbReference type="EMBL" id="CP012332">
    <property type="protein sequence ID" value="AKU92223.1"/>
    <property type="molecule type" value="Genomic_DNA"/>
</dbReference>
<keyword evidence="13 17" id="KW-0479">Metal-binding</keyword>
<dbReference type="PRINTS" id="PR01736">
    <property type="entry name" value="PHPHTRNFRASE"/>
</dbReference>
<dbReference type="InterPro" id="IPR023151">
    <property type="entry name" value="PEP_util_CS"/>
</dbReference>
<comment type="catalytic activity">
    <reaction evidence="1 17">
        <text>L-histidyl-[protein] + phosphoenolpyruvate = N(pros)-phospho-L-histidyl-[protein] + pyruvate</text>
        <dbReference type="Rhea" id="RHEA:23880"/>
        <dbReference type="Rhea" id="RHEA-COMP:9745"/>
        <dbReference type="Rhea" id="RHEA-COMP:9746"/>
        <dbReference type="ChEBI" id="CHEBI:15361"/>
        <dbReference type="ChEBI" id="CHEBI:29979"/>
        <dbReference type="ChEBI" id="CHEBI:58702"/>
        <dbReference type="ChEBI" id="CHEBI:64837"/>
        <dbReference type="EC" id="2.7.3.9"/>
    </reaction>
</comment>
<evidence type="ECO:0000256" key="20">
    <source>
        <dbReference type="PIRSR" id="PIRSR000732-3"/>
    </source>
</evidence>
<dbReference type="GO" id="GO:0016301">
    <property type="term" value="F:kinase activity"/>
    <property type="evidence" value="ECO:0007669"/>
    <property type="project" value="UniProtKB-KW"/>
</dbReference>
<evidence type="ECO:0000256" key="7">
    <source>
        <dbReference type="ARBA" id="ARBA00016544"/>
    </source>
</evidence>
<evidence type="ECO:0000256" key="5">
    <source>
        <dbReference type="ARBA" id="ARBA00007837"/>
    </source>
</evidence>
<evidence type="ECO:0000259" key="24">
    <source>
        <dbReference type="Pfam" id="PF05524"/>
    </source>
</evidence>
<dbReference type="Gene3D" id="3.20.20.60">
    <property type="entry name" value="Phosphoenolpyruvate-binding domains"/>
    <property type="match status" value="1"/>
</dbReference>
<evidence type="ECO:0000256" key="1">
    <source>
        <dbReference type="ARBA" id="ARBA00000683"/>
    </source>
</evidence>
<keyword evidence="21" id="KW-0812">Transmembrane</keyword>
<evidence type="ECO:0000256" key="2">
    <source>
        <dbReference type="ARBA" id="ARBA00001946"/>
    </source>
</evidence>
<evidence type="ECO:0000313" key="25">
    <source>
        <dbReference type="EMBL" id="AKU92223.1"/>
    </source>
</evidence>
<feature type="domain" description="PEP-utilising enzyme mobile" evidence="22">
    <location>
        <begin position="159"/>
        <end position="233"/>
    </location>
</feature>
<feature type="binding site" evidence="20">
    <location>
        <position position="462"/>
    </location>
    <ligand>
        <name>Mg(2+)</name>
        <dbReference type="ChEBI" id="CHEBI:18420"/>
    </ligand>
</feature>
<dbReference type="NCBIfam" id="TIGR01417">
    <property type="entry name" value="PTS_I_fam"/>
    <property type="match status" value="1"/>
</dbReference>
<evidence type="ECO:0000256" key="16">
    <source>
        <dbReference type="ARBA" id="ARBA00033235"/>
    </source>
</evidence>
<feature type="binding site" evidence="19">
    <location>
        <position position="304"/>
    </location>
    <ligand>
        <name>phosphoenolpyruvate</name>
        <dbReference type="ChEBI" id="CHEBI:58702"/>
    </ligand>
</feature>
<evidence type="ECO:0000256" key="13">
    <source>
        <dbReference type="ARBA" id="ARBA00022723"/>
    </source>
</evidence>
<organism evidence="25 26">
    <name type="scientific">Vulgatibacter incomptus</name>
    <dbReference type="NCBI Taxonomy" id="1391653"/>
    <lineage>
        <taxon>Bacteria</taxon>
        <taxon>Pseudomonadati</taxon>
        <taxon>Myxococcota</taxon>
        <taxon>Myxococcia</taxon>
        <taxon>Myxococcales</taxon>
        <taxon>Cystobacterineae</taxon>
        <taxon>Vulgatibacteraceae</taxon>
        <taxon>Vulgatibacter</taxon>
    </lineage>
</organism>
<feature type="active site" description="Proton donor" evidence="18">
    <location>
        <position position="509"/>
    </location>
</feature>
<comment type="function">
    <text evidence="3 17">General (non sugar-specific) component of the phosphoenolpyruvate-dependent sugar phosphotransferase system (sugar PTS). This major carbohydrate active-transport system catalyzes the phosphorylation of incoming sugar substrates concomitantly with their translocation across the cell membrane. Enzyme I transfers the phosphoryl group from phosphoenolpyruvate (PEP) to the phosphoryl carrier protein (HPr).</text>
</comment>
<comment type="similarity">
    <text evidence="5 17">Belongs to the PEP-utilizing enzyme family.</text>
</comment>
<dbReference type="GO" id="GO:0009401">
    <property type="term" value="P:phosphoenolpyruvate-dependent sugar phosphotransferase system"/>
    <property type="evidence" value="ECO:0007669"/>
    <property type="project" value="UniProtKB-KW"/>
</dbReference>
<evidence type="ECO:0000313" key="26">
    <source>
        <dbReference type="Proteomes" id="UP000055590"/>
    </source>
</evidence>
<evidence type="ECO:0000256" key="9">
    <source>
        <dbReference type="ARBA" id="ARBA00022490"/>
    </source>
</evidence>
<dbReference type="KEGG" id="vin:AKJ08_2610"/>
<evidence type="ECO:0000256" key="17">
    <source>
        <dbReference type="PIRNR" id="PIRNR000732"/>
    </source>
</evidence>
<keyword evidence="26" id="KW-1185">Reference proteome</keyword>
<dbReference type="PANTHER" id="PTHR46244:SF3">
    <property type="entry name" value="PHOSPHOENOLPYRUVATE-PROTEIN PHOSPHOTRANSFERASE"/>
    <property type="match status" value="1"/>
</dbReference>
<dbReference type="GO" id="GO:0005737">
    <property type="term" value="C:cytoplasm"/>
    <property type="evidence" value="ECO:0007669"/>
    <property type="project" value="UniProtKB-SubCell"/>
</dbReference>
<sequence>MSNRAPIVLTGIGASAGIAVGPAYLLDRGRVRTPRRPLAPGEAESELERLEAALALADRQLLEMKRRVEAGEGPEHALILEAHRLMLQDPEFGGAAKKLVRDEQMNAEWAIRRCARKLRSAFGRLGDEYFRERRHDVTFVADRVVRNLMGRIPDAAEEIPTGVVLVARDLSPADAAVLLQPGRILGLVTDRGAKTSHTAIVAHARGIPAVMGAVRASELAAAGDEIALDGERGTVALRPEPHQLVRFAEAKARFARTEQAFERERTLPSRTLDGSVVRLNANLEFEIEIPGVARAGASGIGLFRTEFLYLGRTDLPSEDEHYEVYRNLVIQMEGRPVTIRTVDLGADKMPMDRLRRSEPNPALGLRALRLCRRNPEVFRTQLRAILRASVHGPVRVLFPLVSGMIELRAARAALEAAREELRAEGIPTAQPEVGAMIEVPSAALLADRIAAEVDFLSIGTNDLIQYSLAIDRQNREVAYLYQPLHLSILRMMQLVVDAGHARGIPVSVCGEMAGEAQYTLMLLGLGVDELSMAASAIPLVRRVIRASTISDGRELLQAAMALDTADDIERYVRTTMEERYGQLLGGDTDAEADLA</sequence>
<feature type="binding site" evidence="19">
    <location>
        <begin position="461"/>
        <end position="462"/>
    </location>
    <ligand>
        <name>phosphoenolpyruvate</name>
        <dbReference type="ChEBI" id="CHEBI:58702"/>
    </ligand>
</feature>
<dbReference type="SUPFAM" id="SSF51621">
    <property type="entry name" value="Phosphoenolpyruvate/pyruvate domain"/>
    <property type="match status" value="1"/>
</dbReference>
<dbReference type="Pfam" id="PF02896">
    <property type="entry name" value="PEP-utilizers_C"/>
    <property type="match status" value="1"/>
</dbReference>
<dbReference type="SUPFAM" id="SSF52009">
    <property type="entry name" value="Phosphohistidine domain"/>
    <property type="match status" value="1"/>
</dbReference>
<evidence type="ECO:0000256" key="6">
    <source>
        <dbReference type="ARBA" id="ARBA00012232"/>
    </source>
</evidence>
<dbReference type="GO" id="GO:0046872">
    <property type="term" value="F:metal ion binding"/>
    <property type="evidence" value="ECO:0007669"/>
    <property type="project" value="UniProtKB-KW"/>
</dbReference>
<comment type="subcellular location">
    <subcellularLocation>
        <location evidence="4 17">Cytoplasm</location>
    </subcellularLocation>
</comment>
<dbReference type="Gene3D" id="1.10.274.10">
    <property type="entry name" value="PtsI, HPr-binding domain"/>
    <property type="match status" value="1"/>
</dbReference>
<dbReference type="AlphaFoldDB" id="A0A0K1PFC1"/>
<name>A0A0K1PFC1_9BACT</name>
<feature type="binding site" evidence="19">
    <location>
        <position position="472"/>
    </location>
    <ligand>
        <name>phosphoenolpyruvate</name>
        <dbReference type="ChEBI" id="CHEBI:58702"/>
    </ligand>
</feature>
<feature type="domain" description="Phosphotransferase system enzyme I N-terminal" evidence="24">
    <location>
        <begin position="10"/>
        <end position="133"/>
    </location>
</feature>
<feature type="transmembrane region" description="Helical" evidence="21">
    <location>
        <begin position="6"/>
        <end position="26"/>
    </location>
</feature>
<dbReference type="PIRSF" id="PIRSF000732">
    <property type="entry name" value="PTS_enzyme_I"/>
    <property type="match status" value="1"/>
</dbReference>
<keyword evidence="14 17" id="KW-0418">Kinase</keyword>
<evidence type="ECO:0000256" key="4">
    <source>
        <dbReference type="ARBA" id="ARBA00004496"/>
    </source>
</evidence>
<proteinExistence type="inferred from homology"/>
<dbReference type="EC" id="2.7.3.9" evidence="6 17"/>
<feature type="binding site" evidence="19">
    <location>
        <position position="340"/>
    </location>
    <ligand>
        <name>phosphoenolpyruvate</name>
        <dbReference type="ChEBI" id="CHEBI:58702"/>
    </ligand>
</feature>
<evidence type="ECO:0000259" key="23">
    <source>
        <dbReference type="Pfam" id="PF02896"/>
    </source>
</evidence>
<keyword evidence="21" id="KW-0472">Membrane</keyword>
<dbReference type="InterPro" id="IPR008731">
    <property type="entry name" value="PTS_EIN"/>
</dbReference>
<keyword evidence="15 17" id="KW-0460">Magnesium</keyword>
<gene>
    <name evidence="25" type="ORF">AKJ08_2610</name>
</gene>
<evidence type="ECO:0000256" key="14">
    <source>
        <dbReference type="ARBA" id="ARBA00022777"/>
    </source>
</evidence>
<evidence type="ECO:0000256" key="10">
    <source>
        <dbReference type="ARBA" id="ARBA00022597"/>
    </source>
</evidence>
<evidence type="ECO:0000256" key="11">
    <source>
        <dbReference type="ARBA" id="ARBA00022679"/>
    </source>
</evidence>
<keyword evidence="9 17" id="KW-0963">Cytoplasm</keyword>
<dbReference type="InterPro" id="IPR036637">
    <property type="entry name" value="Phosphohistidine_dom_sf"/>
</dbReference>
<dbReference type="InterPro" id="IPR040442">
    <property type="entry name" value="Pyrv_kinase-like_dom_sf"/>
</dbReference>
<dbReference type="InterPro" id="IPR000121">
    <property type="entry name" value="PEP_util_C"/>
</dbReference>
<dbReference type="Gene3D" id="3.50.30.10">
    <property type="entry name" value="Phosphohistidine domain"/>
    <property type="match status" value="1"/>
</dbReference>
<evidence type="ECO:0000256" key="3">
    <source>
        <dbReference type="ARBA" id="ARBA00002728"/>
    </source>
</evidence>
<keyword evidence="21" id="KW-1133">Transmembrane helix</keyword>
<dbReference type="InterPro" id="IPR050499">
    <property type="entry name" value="PEP-utilizing_PTS_enzyme"/>
</dbReference>
<keyword evidence="10 17" id="KW-0762">Sugar transport</keyword>
<evidence type="ECO:0000256" key="19">
    <source>
        <dbReference type="PIRSR" id="PIRSR000732-2"/>
    </source>
</evidence>
<keyword evidence="12 17" id="KW-0598">Phosphotransferase system</keyword>
<evidence type="ECO:0000256" key="8">
    <source>
        <dbReference type="ARBA" id="ARBA00022448"/>
    </source>
</evidence>
<dbReference type="PATRIC" id="fig|1391653.3.peg.2711"/>
<keyword evidence="11 17" id="KW-0808">Transferase</keyword>
<dbReference type="InterPro" id="IPR036618">
    <property type="entry name" value="PtsI_HPr-bd_sf"/>
</dbReference>
<dbReference type="PROSITE" id="PS00742">
    <property type="entry name" value="PEP_ENZYMES_2"/>
    <property type="match status" value="1"/>
</dbReference>
<dbReference type="InterPro" id="IPR015813">
    <property type="entry name" value="Pyrv/PenolPyrv_kinase-like_dom"/>
</dbReference>
<dbReference type="Proteomes" id="UP000055590">
    <property type="component" value="Chromosome"/>
</dbReference>
<dbReference type="RefSeq" id="WP_050726425.1">
    <property type="nucleotide sequence ID" value="NZ_CP012332.1"/>
</dbReference>
<comment type="cofactor">
    <cofactor evidence="2 17 20">
        <name>Mg(2+)</name>
        <dbReference type="ChEBI" id="CHEBI:18420"/>
    </cofactor>
</comment>
<dbReference type="Pfam" id="PF00391">
    <property type="entry name" value="PEP-utilizers"/>
    <property type="match status" value="1"/>
</dbReference>
<feature type="active site" description="Tele-phosphohistidine intermediate" evidence="18">
    <location>
        <position position="197"/>
    </location>
</feature>
<dbReference type="InterPro" id="IPR008279">
    <property type="entry name" value="PEP-util_enz_mobile_dom"/>
</dbReference>
<evidence type="ECO:0000256" key="21">
    <source>
        <dbReference type="SAM" id="Phobius"/>
    </source>
</evidence>
<evidence type="ECO:0000259" key="22">
    <source>
        <dbReference type="Pfam" id="PF00391"/>
    </source>
</evidence>
<keyword evidence="8 17" id="KW-0813">Transport</keyword>
<accession>A0A0K1PFC1</accession>
<protein>
    <recommendedName>
        <fullName evidence="7 17">Phosphoenolpyruvate-protein phosphotransferase</fullName>
        <ecNumber evidence="6 17">2.7.3.9</ecNumber>
    </recommendedName>
    <alternativeName>
        <fullName evidence="16 17">Phosphotransferase system, enzyme I</fullName>
    </alternativeName>
</protein>